<dbReference type="Proteomes" id="UP000092444">
    <property type="component" value="Unassembled WGS sequence"/>
</dbReference>
<protein>
    <submittedName>
        <fullName evidence="1">Uncharacterized protein</fullName>
    </submittedName>
</protein>
<dbReference type="STRING" id="37546.A0A1B0GE24"/>
<evidence type="ECO:0000313" key="2">
    <source>
        <dbReference type="Proteomes" id="UP000092444"/>
    </source>
</evidence>
<proteinExistence type="predicted"/>
<reference evidence="1" key="1">
    <citation type="submission" date="2020-05" db="UniProtKB">
        <authorList>
            <consortium name="EnsemblMetazoa"/>
        </authorList>
    </citation>
    <scope>IDENTIFICATION</scope>
    <source>
        <strain evidence="1">Yale</strain>
    </source>
</reference>
<dbReference type="AlphaFoldDB" id="A0A1B0GE24"/>
<organism evidence="1 2">
    <name type="scientific">Glossina morsitans morsitans</name>
    <name type="common">Savannah tsetse fly</name>
    <dbReference type="NCBI Taxonomy" id="37546"/>
    <lineage>
        <taxon>Eukaryota</taxon>
        <taxon>Metazoa</taxon>
        <taxon>Ecdysozoa</taxon>
        <taxon>Arthropoda</taxon>
        <taxon>Hexapoda</taxon>
        <taxon>Insecta</taxon>
        <taxon>Pterygota</taxon>
        <taxon>Neoptera</taxon>
        <taxon>Endopterygota</taxon>
        <taxon>Diptera</taxon>
        <taxon>Brachycera</taxon>
        <taxon>Muscomorpha</taxon>
        <taxon>Hippoboscoidea</taxon>
        <taxon>Glossinidae</taxon>
        <taxon>Glossina</taxon>
    </lineage>
</organism>
<dbReference type="EMBL" id="CCAG010012082">
    <property type="status" value="NOT_ANNOTATED_CDS"/>
    <property type="molecule type" value="Genomic_DNA"/>
</dbReference>
<dbReference type="VEuPathDB" id="VectorBase:GMOY011548"/>
<evidence type="ECO:0000313" key="1">
    <source>
        <dbReference type="EnsemblMetazoa" id="GMOY011548-PA"/>
    </source>
</evidence>
<sequence length="116" mass="13048">MRHENHKKDHQTLHILGREHAHEFQGQRAQIERINGQISATDFCNFQIVLINGTLITISIQSHTVPAKTFSQEVLICGSLGHLVSKGETTQKEEAVYVDDLHFATSETLLAFKLLS</sequence>
<dbReference type="PhylomeDB" id="A0A1B0GE24"/>
<name>A0A1B0GE24_GLOMM</name>
<keyword evidence="2" id="KW-1185">Reference proteome</keyword>
<accession>A0A1B0GE24</accession>
<dbReference type="EnsemblMetazoa" id="GMOY011548-RA">
    <property type="protein sequence ID" value="GMOY011548-PA"/>
    <property type="gene ID" value="GMOY011548"/>
</dbReference>